<evidence type="ECO:0000256" key="6">
    <source>
        <dbReference type="ARBA" id="ARBA00023079"/>
    </source>
</evidence>
<dbReference type="EMBL" id="VLLK01000001">
    <property type="protein sequence ID" value="TWJ08456.1"/>
    <property type="molecule type" value="Genomic_DNA"/>
</dbReference>
<feature type="binding site" evidence="9">
    <location>
        <position position="57"/>
    </location>
    <ligand>
        <name>Zn(2+)</name>
        <dbReference type="ChEBI" id="CHEBI:29105"/>
        <label>1</label>
    </ligand>
</feature>
<dbReference type="Proteomes" id="UP000320547">
    <property type="component" value="Unassembled WGS sequence"/>
</dbReference>
<comment type="function">
    <text evidence="1 9">Catalyzes the hydrolysis of N-formyl-L-kynurenine to L-kynurenine, the second step in the kynurenine pathway of tryptophan degradation.</text>
</comment>
<evidence type="ECO:0000256" key="1">
    <source>
        <dbReference type="ARBA" id="ARBA00002204"/>
    </source>
</evidence>
<feature type="binding site" evidence="9">
    <location>
        <position position="53"/>
    </location>
    <ligand>
        <name>Zn(2+)</name>
        <dbReference type="ChEBI" id="CHEBI:29105"/>
        <label>1</label>
    </ligand>
</feature>
<evidence type="ECO:0000256" key="4">
    <source>
        <dbReference type="ARBA" id="ARBA00022801"/>
    </source>
</evidence>
<comment type="catalytic activity">
    <reaction evidence="7 9">
        <text>N-formyl-L-kynurenine + H2O = L-kynurenine + formate + H(+)</text>
        <dbReference type="Rhea" id="RHEA:13009"/>
        <dbReference type="ChEBI" id="CHEBI:15377"/>
        <dbReference type="ChEBI" id="CHEBI:15378"/>
        <dbReference type="ChEBI" id="CHEBI:15740"/>
        <dbReference type="ChEBI" id="CHEBI:57959"/>
        <dbReference type="ChEBI" id="CHEBI:58629"/>
        <dbReference type="EC" id="3.5.1.9"/>
    </reaction>
</comment>
<evidence type="ECO:0000256" key="2">
    <source>
        <dbReference type="ARBA" id="ARBA00011738"/>
    </source>
</evidence>
<name>A0A562US59_9SPHN</name>
<keyword evidence="6 9" id="KW-0823">Tryptophan catabolism</keyword>
<evidence type="ECO:0000256" key="9">
    <source>
        <dbReference type="HAMAP-Rule" id="MF_01969"/>
    </source>
</evidence>
<dbReference type="PANTHER" id="PTHR31118:SF32">
    <property type="entry name" value="KYNURENINE FORMAMIDASE"/>
    <property type="match status" value="1"/>
</dbReference>
<reference evidence="10 11" key="1">
    <citation type="submission" date="2019-07" db="EMBL/GenBank/DDBJ databases">
        <title>Genomic Encyclopedia of Archaeal and Bacterial Type Strains, Phase II (KMG-II): from individual species to whole genera.</title>
        <authorList>
            <person name="Goeker M."/>
        </authorList>
    </citation>
    <scope>NUCLEOTIDE SEQUENCE [LARGE SCALE GENOMIC DNA]</scope>
    <source>
        <strain evidence="10 11">ATCC BAA-2084</strain>
    </source>
</reference>
<comment type="pathway">
    <text evidence="8 9">Amino-acid degradation; L-tryptophan degradation via kynurenine pathway; L-kynurenine from L-tryptophan: step 2/2.</text>
</comment>
<comment type="subunit">
    <text evidence="2 9">Homodimer.</text>
</comment>
<feature type="binding site" evidence="9">
    <location>
        <position position="59"/>
    </location>
    <ligand>
        <name>Zn(2+)</name>
        <dbReference type="ChEBI" id="CHEBI:29105"/>
        <label>1</label>
    </ligand>
</feature>
<dbReference type="EC" id="3.5.1.9" evidence="9"/>
<proteinExistence type="inferred from homology"/>
<dbReference type="NCBIfam" id="TIGR03035">
    <property type="entry name" value="trp_arylform"/>
    <property type="match status" value="1"/>
</dbReference>
<keyword evidence="4 9" id="KW-0378">Hydrolase</keyword>
<feature type="active site" description="Proton donor/acceptor" evidence="9">
    <location>
        <position position="63"/>
    </location>
</feature>
<feature type="binding site" evidence="9">
    <location>
        <position position="175"/>
    </location>
    <ligand>
        <name>Zn(2+)</name>
        <dbReference type="ChEBI" id="CHEBI:29105"/>
        <label>2</label>
    </ligand>
</feature>
<evidence type="ECO:0000313" key="11">
    <source>
        <dbReference type="Proteomes" id="UP000320547"/>
    </source>
</evidence>
<evidence type="ECO:0000313" key="10">
    <source>
        <dbReference type="EMBL" id="TWJ08456.1"/>
    </source>
</evidence>
<dbReference type="HAMAP" id="MF_01969">
    <property type="entry name" value="KynB"/>
    <property type="match status" value="1"/>
</dbReference>
<feature type="binding site" evidence="9">
    <location>
        <position position="175"/>
    </location>
    <ligand>
        <name>Zn(2+)</name>
        <dbReference type="ChEBI" id="CHEBI:29105"/>
        <label>1</label>
    </ligand>
</feature>
<keyword evidence="5 9" id="KW-0862">Zinc</keyword>
<dbReference type="Pfam" id="PF04199">
    <property type="entry name" value="Cyclase"/>
    <property type="match status" value="1"/>
</dbReference>
<dbReference type="OrthoDB" id="9777007at2"/>
<dbReference type="AlphaFoldDB" id="A0A562US59"/>
<dbReference type="FunFam" id="3.50.30.50:FF:000001">
    <property type="entry name" value="Kynurenine formamidase"/>
    <property type="match status" value="1"/>
</dbReference>
<evidence type="ECO:0000256" key="5">
    <source>
        <dbReference type="ARBA" id="ARBA00022833"/>
    </source>
</evidence>
<dbReference type="InterPro" id="IPR017484">
    <property type="entry name" value="Kynurenine_formamidase_bac"/>
</dbReference>
<gene>
    <name evidence="9" type="primary">kynB</name>
    <name evidence="10" type="ORF">JN10_0066</name>
</gene>
<keyword evidence="3 9" id="KW-0479">Metal-binding</keyword>
<dbReference type="UniPathway" id="UPA00333">
    <property type="reaction ID" value="UER00454"/>
</dbReference>
<accession>A0A562US59</accession>
<evidence type="ECO:0000256" key="3">
    <source>
        <dbReference type="ARBA" id="ARBA00022723"/>
    </source>
</evidence>
<comment type="caution">
    <text evidence="10">The sequence shown here is derived from an EMBL/GenBank/DDBJ whole genome shotgun (WGS) entry which is preliminary data.</text>
</comment>
<dbReference type="InterPro" id="IPR037175">
    <property type="entry name" value="KFase_sf"/>
</dbReference>
<dbReference type="Gene3D" id="3.50.30.50">
    <property type="entry name" value="Putative cyclase"/>
    <property type="match status" value="1"/>
</dbReference>
<dbReference type="InterPro" id="IPR007325">
    <property type="entry name" value="KFase/CYL"/>
</dbReference>
<comment type="similarity">
    <text evidence="9">Belongs to the Cyclase 1 superfamily. KynB family.</text>
</comment>
<protein>
    <recommendedName>
        <fullName evidence="9">Kynurenine formamidase</fullName>
        <shortName evidence="9">KFA</shortName>
        <shortName evidence="9">KFase</shortName>
        <ecNumber evidence="9">3.5.1.9</ecNumber>
    </recommendedName>
    <alternativeName>
        <fullName evidence="9">Arylformamidase</fullName>
    </alternativeName>
    <alternativeName>
        <fullName evidence="9">N-formylkynurenine formamidase</fullName>
        <shortName evidence="9">FKF</shortName>
    </alternativeName>
</protein>
<feature type="binding site" evidence="9">
    <location>
        <position position="59"/>
    </location>
    <ligand>
        <name>Zn(2+)</name>
        <dbReference type="ChEBI" id="CHEBI:29105"/>
        <label>2</label>
    </ligand>
</feature>
<feature type="binding site" evidence="9">
    <location>
        <position position="163"/>
    </location>
    <ligand>
        <name>Zn(2+)</name>
        <dbReference type="ChEBI" id="CHEBI:29105"/>
        <label>2</label>
    </ligand>
</feature>
<comment type="cofactor">
    <cofactor evidence="9">
        <name>Zn(2+)</name>
        <dbReference type="ChEBI" id="CHEBI:29105"/>
    </cofactor>
    <text evidence="9">Binds 2 zinc ions per subunit.</text>
</comment>
<dbReference type="PANTHER" id="PTHR31118">
    <property type="entry name" value="CYCLASE-LIKE PROTEIN 2"/>
    <property type="match status" value="1"/>
</dbReference>
<dbReference type="SUPFAM" id="SSF102198">
    <property type="entry name" value="Putative cyclase"/>
    <property type="match status" value="1"/>
</dbReference>
<dbReference type="GO" id="GO:0008270">
    <property type="term" value="F:zinc ion binding"/>
    <property type="evidence" value="ECO:0007669"/>
    <property type="project" value="UniProtKB-UniRule"/>
</dbReference>
<organism evidence="10 11">
    <name type="scientific">Altererythrobacter ishigakiensis</name>
    <dbReference type="NCBI Taxonomy" id="476157"/>
    <lineage>
        <taxon>Bacteria</taxon>
        <taxon>Pseudomonadati</taxon>
        <taxon>Pseudomonadota</taxon>
        <taxon>Alphaproteobacteria</taxon>
        <taxon>Sphingomonadales</taxon>
        <taxon>Erythrobacteraceae</taxon>
        <taxon>Altererythrobacter</taxon>
    </lineage>
</organism>
<dbReference type="GO" id="GO:0004061">
    <property type="term" value="F:arylformamidase activity"/>
    <property type="evidence" value="ECO:0007669"/>
    <property type="project" value="UniProtKB-UniRule"/>
</dbReference>
<dbReference type="GO" id="GO:0019441">
    <property type="term" value="P:L-tryptophan catabolic process to kynurenine"/>
    <property type="evidence" value="ECO:0007669"/>
    <property type="project" value="UniProtKB-UniRule"/>
</dbReference>
<sequence>MAPKHKQRLWDISQKLHAGVPVWPGDTAFEQVGTWQIGDGSPVNVSTLTMSTHTGAHADAPLHYDASAPDIASVDLNAYLGQCMVIDLRDSQQAIQPDELPDLCGATRVLFRTYEHFPHDAWTEEFKAIAAETIVRLAESGVKLVGIDSPSIDPQNSKTMDAHKAVLKADMRILEGLVLDDVPEGRYELIALPLPIVNGDASPVRAVLRELSDA</sequence>
<feature type="binding site" evidence="9">
    <location>
        <position position="23"/>
    </location>
    <ligand>
        <name>substrate</name>
    </ligand>
</feature>
<keyword evidence="11" id="KW-1185">Reference proteome</keyword>
<dbReference type="GO" id="GO:0004328">
    <property type="term" value="F:formamidase activity"/>
    <property type="evidence" value="ECO:0007669"/>
    <property type="project" value="InterPro"/>
</dbReference>
<dbReference type="RefSeq" id="WP_067597342.1">
    <property type="nucleotide sequence ID" value="NZ_CP015963.1"/>
</dbReference>
<evidence type="ECO:0000256" key="7">
    <source>
        <dbReference type="ARBA" id="ARBA00048496"/>
    </source>
</evidence>
<dbReference type="STRING" id="476157.GCA_001663155_00674"/>
<evidence type="ECO:0000256" key="8">
    <source>
        <dbReference type="ARBA" id="ARBA00060547"/>
    </source>
</evidence>